<keyword evidence="1" id="KW-0175">Coiled coil</keyword>
<feature type="compositionally biased region" description="Low complexity" evidence="2">
    <location>
        <begin position="110"/>
        <end position="136"/>
    </location>
</feature>
<comment type="caution">
    <text evidence="4">The sequence shown here is derived from an EMBL/GenBank/DDBJ whole genome shotgun (WGS) entry which is preliminary data.</text>
</comment>
<protein>
    <recommendedName>
        <fullName evidence="3">DUF6818 domain-containing protein</fullName>
    </recommendedName>
</protein>
<feature type="domain" description="DUF6818" evidence="3">
    <location>
        <begin position="31"/>
        <end position="104"/>
    </location>
</feature>
<sequence>MAPSKSKSDRGKSWTGPELNRMLTAVEDILPLGGNEWDVVAGRYGKELPREFSERDVDAIKRKFLALKNALKPTGDPSCPEEVVRAKRAYYRMESRSGVEAFEDTAPVNTTSTPAPGSPSAEATAPAASSPSGTASTATSVAAEAAIPVAAPPPPNTVFCQRQRKRRSTFRFSAVREMLKRARKTAEDAAISHTVKRRRTIDNLLDKLEKESGGGTDMVQGVIAMEERAVVRELEYRREREEREAKREERENRRDELFFVLMTKLLGDKPNPTNT</sequence>
<organism evidence="4 5">
    <name type="scientific">Phytophthora nicotianae P1976</name>
    <dbReference type="NCBI Taxonomy" id="1317066"/>
    <lineage>
        <taxon>Eukaryota</taxon>
        <taxon>Sar</taxon>
        <taxon>Stramenopiles</taxon>
        <taxon>Oomycota</taxon>
        <taxon>Peronosporomycetes</taxon>
        <taxon>Peronosporales</taxon>
        <taxon>Peronosporaceae</taxon>
        <taxon>Phytophthora</taxon>
    </lineage>
</organism>
<dbReference type="PANTHER" id="PTHR34409">
    <property type="entry name" value="SET DOMAIN-CONTAINING PROTEIN"/>
    <property type="match status" value="1"/>
</dbReference>
<feature type="coiled-coil region" evidence="1">
    <location>
        <begin position="224"/>
        <end position="256"/>
    </location>
</feature>
<reference evidence="4 5" key="1">
    <citation type="submission" date="2013-11" db="EMBL/GenBank/DDBJ databases">
        <title>The Genome Sequence of Phytophthora parasitica P1976.</title>
        <authorList>
            <consortium name="The Broad Institute Genomics Platform"/>
            <person name="Russ C."/>
            <person name="Tyler B."/>
            <person name="Panabieres F."/>
            <person name="Shan W."/>
            <person name="Tripathy S."/>
            <person name="Grunwald N."/>
            <person name="Machado M."/>
            <person name="Johnson C.S."/>
            <person name="Walker B."/>
            <person name="Young S."/>
            <person name="Zeng Q."/>
            <person name="Gargeya S."/>
            <person name="Fitzgerald M."/>
            <person name="Haas B."/>
            <person name="Abouelleil A."/>
            <person name="Allen A.W."/>
            <person name="Alvarado L."/>
            <person name="Arachchi H.M."/>
            <person name="Berlin A.M."/>
            <person name="Chapman S.B."/>
            <person name="Gainer-Dewar J."/>
            <person name="Goldberg J."/>
            <person name="Griggs A."/>
            <person name="Gujja S."/>
            <person name="Hansen M."/>
            <person name="Howarth C."/>
            <person name="Imamovic A."/>
            <person name="Ireland A."/>
            <person name="Larimer J."/>
            <person name="McCowan C."/>
            <person name="Murphy C."/>
            <person name="Pearson M."/>
            <person name="Poon T.W."/>
            <person name="Priest M."/>
            <person name="Roberts A."/>
            <person name="Saif S."/>
            <person name="Shea T."/>
            <person name="Sisk P."/>
            <person name="Sykes S."/>
            <person name="Wortman J."/>
            <person name="Nusbaum C."/>
            <person name="Birren B."/>
        </authorList>
    </citation>
    <scope>NUCLEOTIDE SEQUENCE [LARGE SCALE GENOMIC DNA]</scope>
    <source>
        <strain evidence="4 5">P1976</strain>
    </source>
</reference>
<feature type="region of interest" description="Disordered" evidence="2">
    <location>
        <begin position="105"/>
        <end position="136"/>
    </location>
</feature>
<dbReference type="Pfam" id="PF20681">
    <property type="entry name" value="DUF6818"/>
    <property type="match status" value="1"/>
</dbReference>
<name>A0A080Z9C3_PHYNI</name>
<dbReference type="OrthoDB" id="116522at2759"/>
<dbReference type="InterPro" id="IPR049203">
    <property type="entry name" value="DUF6818"/>
</dbReference>
<dbReference type="Proteomes" id="UP000028582">
    <property type="component" value="Unassembled WGS sequence"/>
</dbReference>
<evidence type="ECO:0000259" key="3">
    <source>
        <dbReference type="Pfam" id="PF20681"/>
    </source>
</evidence>
<dbReference type="PANTHER" id="PTHR34409:SF1">
    <property type="entry name" value="MYB-LIKE DOMAIN-CONTAINING PROTEIN"/>
    <property type="match status" value="1"/>
</dbReference>
<evidence type="ECO:0000256" key="2">
    <source>
        <dbReference type="SAM" id="MobiDB-lite"/>
    </source>
</evidence>
<evidence type="ECO:0000313" key="5">
    <source>
        <dbReference type="Proteomes" id="UP000028582"/>
    </source>
</evidence>
<dbReference type="AlphaFoldDB" id="A0A080Z9C3"/>
<accession>A0A080Z9C3</accession>
<evidence type="ECO:0000256" key="1">
    <source>
        <dbReference type="SAM" id="Coils"/>
    </source>
</evidence>
<dbReference type="EMBL" id="ANJA01003516">
    <property type="protein sequence ID" value="ETO63234.1"/>
    <property type="molecule type" value="Genomic_DNA"/>
</dbReference>
<gene>
    <name evidence="4" type="ORF">F444_19049</name>
</gene>
<proteinExistence type="predicted"/>
<evidence type="ECO:0000313" key="4">
    <source>
        <dbReference type="EMBL" id="ETO63234.1"/>
    </source>
</evidence>